<dbReference type="SMART" id="SM00849">
    <property type="entry name" value="Lactamase_B"/>
    <property type="match status" value="1"/>
</dbReference>
<dbReference type="GO" id="GO:0016787">
    <property type="term" value="F:hydrolase activity"/>
    <property type="evidence" value="ECO:0007669"/>
    <property type="project" value="UniProtKB-KW"/>
</dbReference>
<dbReference type="EMBL" id="CP059399">
    <property type="protein sequence ID" value="QLY28313.1"/>
    <property type="molecule type" value="Genomic_DNA"/>
</dbReference>
<keyword evidence="2" id="KW-0378">Hydrolase</keyword>
<dbReference type="InterPro" id="IPR050855">
    <property type="entry name" value="NDM-1-like"/>
</dbReference>
<dbReference type="Proteomes" id="UP000515512">
    <property type="component" value="Chromosome"/>
</dbReference>
<organism evidence="2 3">
    <name type="scientific">Nocardia huaxiensis</name>
    <dbReference type="NCBI Taxonomy" id="2755382"/>
    <lineage>
        <taxon>Bacteria</taxon>
        <taxon>Bacillati</taxon>
        <taxon>Actinomycetota</taxon>
        <taxon>Actinomycetes</taxon>
        <taxon>Mycobacteriales</taxon>
        <taxon>Nocardiaceae</taxon>
        <taxon>Nocardia</taxon>
    </lineage>
</organism>
<evidence type="ECO:0000259" key="1">
    <source>
        <dbReference type="SMART" id="SM00849"/>
    </source>
</evidence>
<dbReference type="SUPFAM" id="SSF56281">
    <property type="entry name" value="Metallo-hydrolase/oxidoreductase"/>
    <property type="match status" value="1"/>
</dbReference>
<dbReference type="PANTHER" id="PTHR42951">
    <property type="entry name" value="METALLO-BETA-LACTAMASE DOMAIN-CONTAINING"/>
    <property type="match status" value="1"/>
</dbReference>
<dbReference type="AlphaFoldDB" id="A0A7D6V7S1"/>
<gene>
    <name evidence="2" type="ORF">H0264_23360</name>
</gene>
<dbReference type="Pfam" id="PF00753">
    <property type="entry name" value="Lactamase_B"/>
    <property type="match status" value="1"/>
</dbReference>
<name>A0A7D6V7S1_9NOCA</name>
<feature type="domain" description="Metallo-beta-lactamase" evidence="1">
    <location>
        <begin position="36"/>
        <end position="222"/>
    </location>
</feature>
<keyword evidence="3" id="KW-1185">Reference proteome</keyword>
<dbReference type="CDD" id="cd07739">
    <property type="entry name" value="metallo-hydrolase-like_MBL-fold"/>
    <property type="match status" value="1"/>
</dbReference>
<protein>
    <submittedName>
        <fullName evidence="2">MBL fold metallo-hydrolase</fullName>
    </submittedName>
</protein>
<dbReference type="PANTHER" id="PTHR42951:SF14">
    <property type="entry name" value="METALLO-BETA-LACTAMASE SUPERFAMILY PROTEIN"/>
    <property type="match status" value="1"/>
</dbReference>
<dbReference type="InterPro" id="IPR036866">
    <property type="entry name" value="RibonucZ/Hydroxyglut_hydro"/>
</dbReference>
<dbReference type="InterPro" id="IPR001279">
    <property type="entry name" value="Metallo-B-lactamas"/>
</dbReference>
<sequence length="288" mass="31257">MNAPVTTQLSYDTYISDFTTVAGGPLPDGSPRVWSPLATTLISGTRDAVLVDPPFTLDQIQRIGDWIEKSGKRLTAIYITHGHGDHWFGAPTLADRFPGTAVYATEGTIGVMHEQTGATREQFWDKRFPGQLPDTPVIAQPVPTDGIELEGQRLHAIEVGHSDGDESTVLHVPSIGLVVAGDVAYNGVHQMLAEAADGGLESWLRAIDIVAALQPRAVVVGHKNRELPDTPAILDHTRRYLLDAQRLLTGEPSPIEFYETMLARYPDHLNPATVWLTAHQLIGARAAG</sequence>
<evidence type="ECO:0000313" key="3">
    <source>
        <dbReference type="Proteomes" id="UP000515512"/>
    </source>
</evidence>
<dbReference type="KEGG" id="nhu:H0264_23360"/>
<dbReference type="Gene3D" id="3.60.15.10">
    <property type="entry name" value="Ribonuclease Z/Hydroxyacylglutathione hydrolase-like"/>
    <property type="match status" value="1"/>
</dbReference>
<reference evidence="2 3" key="1">
    <citation type="submission" date="2020-07" db="EMBL/GenBank/DDBJ databases">
        <authorList>
            <person name="Zhuang K."/>
            <person name="Ran Y."/>
        </authorList>
    </citation>
    <scope>NUCLEOTIDE SEQUENCE [LARGE SCALE GENOMIC DNA]</scope>
    <source>
        <strain evidence="2 3">WCH-YHL-001</strain>
    </source>
</reference>
<proteinExistence type="predicted"/>
<evidence type="ECO:0000313" key="2">
    <source>
        <dbReference type="EMBL" id="QLY28313.1"/>
    </source>
</evidence>
<dbReference type="RefSeq" id="WP_181579521.1">
    <property type="nucleotide sequence ID" value="NZ_CP059399.1"/>
</dbReference>
<accession>A0A7D6V7S1</accession>